<evidence type="ECO:0000256" key="1">
    <source>
        <dbReference type="ARBA" id="ARBA00004496"/>
    </source>
</evidence>
<name>A0A7J8G048_MOLMO</name>
<dbReference type="AlphaFoldDB" id="A0A7J8G048"/>
<dbReference type="PANTHER" id="PTHR47544">
    <property type="entry name" value="RHO GUANINE NUCLEOTIDE EXCHANGE FACTOR 4"/>
    <property type="match status" value="1"/>
</dbReference>
<keyword evidence="4" id="KW-1133">Transmembrane helix</keyword>
<evidence type="ECO:0000313" key="6">
    <source>
        <dbReference type="Proteomes" id="UP000550707"/>
    </source>
</evidence>
<accession>A0A7J8G048</accession>
<comment type="subcellular location">
    <subcellularLocation>
        <location evidence="1">Cytoplasm</location>
    </subcellularLocation>
</comment>
<keyword evidence="4" id="KW-0812">Transmembrane</keyword>
<dbReference type="SUPFAM" id="SSF50729">
    <property type="entry name" value="PH domain-like"/>
    <property type="match status" value="1"/>
</dbReference>
<keyword evidence="4" id="KW-0472">Membrane</keyword>
<keyword evidence="2" id="KW-0963">Cytoplasm</keyword>
<evidence type="ECO:0000256" key="2">
    <source>
        <dbReference type="ARBA" id="ARBA00022490"/>
    </source>
</evidence>
<proteinExistence type="predicted"/>
<dbReference type="InParanoid" id="A0A7J8G048"/>
<feature type="transmembrane region" description="Helical" evidence="4">
    <location>
        <begin position="29"/>
        <end position="49"/>
    </location>
</feature>
<dbReference type="EMBL" id="JACASF010000010">
    <property type="protein sequence ID" value="KAF6453029.1"/>
    <property type="molecule type" value="Genomic_DNA"/>
</dbReference>
<keyword evidence="6" id="KW-1185">Reference proteome</keyword>
<evidence type="ECO:0000256" key="4">
    <source>
        <dbReference type="SAM" id="Phobius"/>
    </source>
</evidence>
<reference evidence="5 6" key="1">
    <citation type="journal article" date="2020" name="Nature">
        <title>Six reference-quality genomes reveal evolution of bat adaptations.</title>
        <authorList>
            <person name="Jebb D."/>
            <person name="Huang Z."/>
            <person name="Pippel M."/>
            <person name="Hughes G.M."/>
            <person name="Lavrichenko K."/>
            <person name="Devanna P."/>
            <person name="Winkler S."/>
            <person name="Jermiin L.S."/>
            <person name="Skirmuntt E.C."/>
            <person name="Katzourakis A."/>
            <person name="Burkitt-Gray L."/>
            <person name="Ray D.A."/>
            <person name="Sullivan K.A.M."/>
            <person name="Roscito J.G."/>
            <person name="Kirilenko B.M."/>
            <person name="Davalos L.M."/>
            <person name="Corthals A.P."/>
            <person name="Power M.L."/>
            <person name="Jones G."/>
            <person name="Ransome R.D."/>
            <person name="Dechmann D.K.N."/>
            <person name="Locatelli A.G."/>
            <person name="Puechmaille S.J."/>
            <person name="Fedrigo O."/>
            <person name="Jarvis E.D."/>
            <person name="Hiller M."/>
            <person name="Vernes S.C."/>
            <person name="Myers E.W."/>
            <person name="Teeling E.C."/>
        </authorList>
    </citation>
    <scope>NUCLEOTIDE SEQUENCE [LARGE SCALE GENOMIC DNA]</scope>
    <source>
        <strain evidence="5">MMolMol1</strain>
        <tissue evidence="5">Muscle</tissue>
    </source>
</reference>
<dbReference type="InterPro" id="IPR035899">
    <property type="entry name" value="DBL_dom_sf"/>
</dbReference>
<dbReference type="PANTHER" id="PTHR47544:SF2">
    <property type="entry name" value="RHO GUANINE NUCLEOTIDE EXCHANGE FACTOR 4"/>
    <property type="match status" value="1"/>
</dbReference>
<evidence type="ECO:0000313" key="5">
    <source>
        <dbReference type="EMBL" id="KAF6453029.1"/>
    </source>
</evidence>
<keyword evidence="3" id="KW-0344">Guanine-nucleotide releasing factor</keyword>
<gene>
    <name evidence="5" type="ORF">HJG59_008299</name>
</gene>
<dbReference type="GO" id="GO:0005085">
    <property type="term" value="F:guanyl-nucleotide exchange factor activity"/>
    <property type="evidence" value="ECO:0007669"/>
    <property type="project" value="UniProtKB-KW"/>
</dbReference>
<dbReference type="InterPro" id="IPR011993">
    <property type="entry name" value="PH-like_dom_sf"/>
</dbReference>
<protein>
    <submittedName>
        <fullName evidence="5">Uncharacterized protein</fullName>
    </submittedName>
</protein>
<sequence length="239" mass="26934">MARGPQARHRPAVPGRALRAVLRCNLPPGAQSVVVLAVLALLVLINVVLDHSGPPDLSWVNQDKELRAGDGGAQAGSSRRDQMRTIVTKGILRTAWDYIKHPGDICKLSRDMSFFEACRLVPKTISISPDGFQLTSVQICKDFKGVEAALQAMKDVARLIHKRKWRLENTDKIAKWQNSTENWKGEDLLVRSSERIYLEELNQVTQPQAKDQQRMFSFFDHQFIYCKKASPLSCRGSRP</sequence>
<comment type="caution">
    <text evidence="5">The sequence shown here is derived from an EMBL/GenBank/DDBJ whole genome shotgun (WGS) entry which is preliminary data.</text>
</comment>
<dbReference type="Proteomes" id="UP000550707">
    <property type="component" value="Unassembled WGS sequence"/>
</dbReference>
<evidence type="ECO:0000256" key="3">
    <source>
        <dbReference type="ARBA" id="ARBA00022658"/>
    </source>
</evidence>
<dbReference type="GO" id="GO:0005737">
    <property type="term" value="C:cytoplasm"/>
    <property type="evidence" value="ECO:0007669"/>
    <property type="project" value="UniProtKB-SubCell"/>
</dbReference>
<dbReference type="Gene3D" id="2.30.29.30">
    <property type="entry name" value="Pleckstrin-homology domain (PH domain)/Phosphotyrosine-binding domain (PTB)"/>
    <property type="match status" value="1"/>
</dbReference>
<organism evidence="5 6">
    <name type="scientific">Molossus molossus</name>
    <name type="common">Pallas' mastiff bat</name>
    <name type="synonym">Vespertilio molossus</name>
    <dbReference type="NCBI Taxonomy" id="27622"/>
    <lineage>
        <taxon>Eukaryota</taxon>
        <taxon>Metazoa</taxon>
        <taxon>Chordata</taxon>
        <taxon>Craniata</taxon>
        <taxon>Vertebrata</taxon>
        <taxon>Euteleostomi</taxon>
        <taxon>Mammalia</taxon>
        <taxon>Eutheria</taxon>
        <taxon>Laurasiatheria</taxon>
        <taxon>Chiroptera</taxon>
        <taxon>Yangochiroptera</taxon>
        <taxon>Molossidae</taxon>
        <taxon>Molossus</taxon>
    </lineage>
</organism>
<dbReference type="Gene3D" id="1.20.900.10">
    <property type="entry name" value="Dbl homology (DH) domain"/>
    <property type="match status" value="1"/>
</dbReference>